<dbReference type="InterPro" id="IPR018712">
    <property type="entry name" value="Tle1-like_cat"/>
</dbReference>
<evidence type="ECO:0000256" key="2">
    <source>
        <dbReference type="SAM" id="MobiDB-lite"/>
    </source>
</evidence>
<name>A0A411X166_9BURK</name>
<evidence type="ECO:0000313" key="5">
    <source>
        <dbReference type="EMBL" id="QBI02701.1"/>
    </source>
</evidence>
<evidence type="ECO:0000259" key="3">
    <source>
        <dbReference type="Pfam" id="PF09994"/>
    </source>
</evidence>
<dbReference type="AlphaFoldDB" id="A0A411X166"/>
<proteinExistence type="predicted"/>
<reference evidence="4" key="3">
    <citation type="submission" date="2022-12" db="EMBL/GenBank/DDBJ databases">
        <authorList>
            <person name="Sun Q."/>
            <person name="Kim S."/>
        </authorList>
    </citation>
    <scope>NUCLEOTIDE SEQUENCE</scope>
    <source>
        <strain evidence="4">KCTC 12343</strain>
    </source>
</reference>
<feature type="domain" description="T6SS Phospholipase effector Tle1-like catalytic" evidence="3">
    <location>
        <begin position="207"/>
        <end position="312"/>
    </location>
</feature>
<dbReference type="PANTHER" id="PTHR33840:SF1">
    <property type="entry name" value="TLE1 PHOSPHOLIPASE DOMAIN-CONTAINING PROTEIN"/>
    <property type="match status" value="1"/>
</dbReference>
<evidence type="ECO:0000256" key="1">
    <source>
        <dbReference type="SAM" id="Coils"/>
    </source>
</evidence>
<evidence type="ECO:0000313" key="4">
    <source>
        <dbReference type="EMBL" id="GGY68584.1"/>
    </source>
</evidence>
<dbReference type="Proteomes" id="UP000628442">
    <property type="component" value="Unassembled WGS sequence"/>
</dbReference>
<dbReference type="OrthoDB" id="4378831at2"/>
<reference evidence="4" key="1">
    <citation type="journal article" date="2014" name="Int. J. Syst. Evol. Microbiol.">
        <title>Complete genome sequence of Corynebacterium casei LMG S-19264T (=DSM 44701T), isolated from a smear-ripened cheese.</title>
        <authorList>
            <consortium name="US DOE Joint Genome Institute (JGI-PGF)"/>
            <person name="Walter F."/>
            <person name="Albersmeier A."/>
            <person name="Kalinowski J."/>
            <person name="Ruckert C."/>
        </authorList>
    </citation>
    <scope>NUCLEOTIDE SEQUENCE</scope>
    <source>
        <strain evidence="4">KCTC 12343</strain>
    </source>
</reference>
<feature type="coiled-coil region" evidence="1">
    <location>
        <begin position="536"/>
        <end position="574"/>
    </location>
</feature>
<keyword evidence="1" id="KW-0175">Coiled coil</keyword>
<dbReference type="PANTHER" id="PTHR33840">
    <property type="match status" value="1"/>
</dbReference>
<sequence>MTTEGPRSIAAANRDVNDESPGPFQDCRDVVHIAVFFDGTGNNRTADDATSSWSNVGRIFDAAISDPSKAIYRIYVSGVGTKFNGDSPGWLASAGAMIEDKLGGLGFGAGGDRRMEFGDAQVNDRLRDALILNAEKQGGELAKYAKDASEKSFDEVNRTLGRHRLIKIINISVFGFSRGAALARAFANRIVKSCTLDGNDLIYAGYPIRMNFLGIFDTVASFGVPSQNARTPFTERELIVSPLIQRCVHYVAAHEVRFAFPVDLIRKDGKLAGDWLEKVYPGVHSDVGGGYGPQDQGIDNNYSRIPMRDMMGEAILGGVRVRAYGEIARVNEPLFAERFECREETEASYRNYMTAFGSPAGDIEGHIKQHMRLLYTAYGTMHRLGMETAGQRRLKEDKYKYIGPKGMAWEVTKYRAAANAGKTVRIGGAAVNSYAQFVKPQDWQLECWDTKAPDGVLNFVARYVHDSKVDFIANLGDPFSYFKARGVQESTISVWAEAGSWIRSTAASIADSIGGAVGRGKSAVSDAIDKSTDTARQSAEAIAQAAREKAAAARQRALEAAEAARQEVERAEQFGAEVIDEAAQTARAAANAALQRADQAALYAETLAREADEAAESLIDGAKQGANAAARKTGKVLDETLDSGERLIDSGISWIKNVVPSSTDNEKARRP</sequence>
<evidence type="ECO:0000313" key="7">
    <source>
        <dbReference type="Proteomes" id="UP000628442"/>
    </source>
</evidence>
<protein>
    <submittedName>
        <fullName evidence="5">DUF2235 domain-containing protein</fullName>
    </submittedName>
</protein>
<dbReference type="Pfam" id="PF09994">
    <property type="entry name" value="T6SS_Tle1-like_cat"/>
    <property type="match status" value="1"/>
</dbReference>
<keyword evidence="6" id="KW-1185">Reference proteome</keyword>
<gene>
    <name evidence="5" type="ORF">EYF70_19005</name>
    <name evidence="4" type="ORF">GCM10007387_58350</name>
</gene>
<accession>A0A411X166</accession>
<dbReference type="EMBL" id="CP036401">
    <property type="protein sequence ID" value="QBI02701.1"/>
    <property type="molecule type" value="Genomic_DNA"/>
</dbReference>
<reference evidence="5 6" key="2">
    <citation type="submission" date="2019-02" db="EMBL/GenBank/DDBJ databases">
        <title>Draft Genome Sequences of Six Type Strains of the Genus Massilia.</title>
        <authorList>
            <person name="Miess H."/>
            <person name="Frediansyhah A."/>
            <person name="Gross H."/>
        </authorList>
    </citation>
    <scope>NUCLEOTIDE SEQUENCE [LARGE SCALE GENOMIC DNA]</scope>
    <source>
        <strain evidence="5 6">DSM 17472</strain>
    </source>
</reference>
<feature type="region of interest" description="Disordered" evidence="2">
    <location>
        <begin position="1"/>
        <end position="23"/>
    </location>
</feature>
<evidence type="ECO:0000313" key="6">
    <source>
        <dbReference type="Proteomes" id="UP000292307"/>
    </source>
</evidence>
<organism evidence="4 7">
    <name type="scientific">Pseudoduganella albidiflava</name>
    <dbReference type="NCBI Taxonomy" id="321983"/>
    <lineage>
        <taxon>Bacteria</taxon>
        <taxon>Pseudomonadati</taxon>
        <taxon>Pseudomonadota</taxon>
        <taxon>Betaproteobacteria</taxon>
        <taxon>Burkholderiales</taxon>
        <taxon>Oxalobacteraceae</taxon>
        <taxon>Telluria group</taxon>
        <taxon>Pseudoduganella</taxon>
    </lineage>
</organism>
<dbReference type="Proteomes" id="UP000292307">
    <property type="component" value="Chromosome"/>
</dbReference>
<dbReference type="EMBL" id="BMWV01000024">
    <property type="protein sequence ID" value="GGY68584.1"/>
    <property type="molecule type" value="Genomic_DNA"/>
</dbReference>
<dbReference type="RefSeq" id="WP_131146812.1">
    <property type="nucleotide sequence ID" value="NZ_BMWV01000024.1"/>
</dbReference>